<comment type="caution">
    <text evidence="2">The sequence shown here is derived from an EMBL/GenBank/DDBJ whole genome shotgun (WGS) entry which is preliminary data.</text>
</comment>
<feature type="transmembrane region" description="Helical" evidence="1">
    <location>
        <begin position="28"/>
        <end position="48"/>
    </location>
</feature>
<evidence type="ECO:0000313" key="2">
    <source>
        <dbReference type="EMBL" id="KGA11844.1"/>
    </source>
</evidence>
<reference evidence="2" key="1">
    <citation type="submission" date="2014-06" db="EMBL/GenBank/DDBJ databases">
        <title>Key roles for freshwater Actinobacteria revealed by deep metagenomic sequencing.</title>
        <authorList>
            <person name="Ghai R."/>
            <person name="Mizuno C.M."/>
            <person name="Picazo A."/>
            <person name="Camacho A."/>
            <person name="Rodriguez-Valera F."/>
        </authorList>
    </citation>
    <scope>NUCLEOTIDE SEQUENCE</scope>
</reference>
<keyword evidence="1" id="KW-0472">Membrane</keyword>
<evidence type="ECO:0000256" key="1">
    <source>
        <dbReference type="SAM" id="Phobius"/>
    </source>
</evidence>
<dbReference type="EMBL" id="JNSL01000228">
    <property type="protein sequence ID" value="KGA11844.1"/>
    <property type="molecule type" value="Genomic_DNA"/>
</dbReference>
<gene>
    <name evidence="2" type="ORF">GM51_22190</name>
</gene>
<dbReference type="AlphaFoldDB" id="A0A094PQB6"/>
<dbReference type="InterPro" id="IPR046035">
    <property type="entry name" value="DUF5993"/>
</dbReference>
<name>A0A094PQB6_9ZZZZ</name>
<keyword evidence="1" id="KW-0812">Transmembrane</keyword>
<dbReference type="Pfam" id="PF19455">
    <property type="entry name" value="DUF5993"/>
    <property type="match status" value="1"/>
</dbReference>
<protein>
    <submittedName>
        <fullName evidence="2">Uncharacterized protein</fullName>
    </submittedName>
</protein>
<proteinExistence type="predicted"/>
<organism evidence="2">
    <name type="scientific">freshwater metagenome</name>
    <dbReference type="NCBI Taxonomy" id="449393"/>
    <lineage>
        <taxon>unclassified sequences</taxon>
        <taxon>metagenomes</taxon>
        <taxon>ecological metagenomes</taxon>
    </lineage>
</organism>
<sequence length="52" mass="5806">MDTLIFGLLLAVALVVILVRTRWIVLTMFFVSFVAVGLLFAHHVTSVLDLSF</sequence>
<keyword evidence="1" id="KW-1133">Transmembrane helix</keyword>
<accession>A0A094PQB6</accession>